<dbReference type="Pfam" id="PF07589">
    <property type="entry name" value="PEP-CTERM"/>
    <property type="match status" value="1"/>
</dbReference>
<comment type="caution">
    <text evidence="3">The sequence shown here is derived from an EMBL/GenBank/DDBJ whole genome shotgun (WGS) entry which is preliminary data.</text>
</comment>
<accession>A0A9X2FBL0</accession>
<keyword evidence="1" id="KW-0732">Signal</keyword>
<gene>
    <name evidence="3" type="ORF">NG895_19000</name>
</gene>
<reference evidence="3" key="1">
    <citation type="submission" date="2022-06" db="EMBL/GenBank/DDBJ databases">
        <title>Aeoliella straminimaris, a novel planctomycete from sediments.</title>
        <authorList>
            <person name="Vitorino I.R."/>
            <person name="Lage O.M."/>
        </authorList>
    </citation>
    <scope>NUCLEOTIDE SEQUENCE</scope>
    <source>
        <strain evidence="3">ICT_H6.2</strain>
    </source>
</reference>
<name>A0A9X2FBL0_9BACT</name>
<dbReference type="InterPro" id="IPR013424">
    <property type="entry name" value="Ice-binding_C"/>
</dbReference>
<dbReference type="EMBL" id="JAMXLR010000064">
    <property type="protein sequence ID" value="MCO6045992.1"/>
    <property type="molecule type" value="Genomic_DNA"/>
</dbReference>
<protein>
    <submittedName>
        <fullName evidence="3">PEP-CTERM sorting domain-containing protein</fullName>
    </submittedName>
</protein>
<dbReference type="Proteomes" id="UP001155241">
    <property type="component" value="Unassembled WGS sequence"/>
</dbReference>
<dbReference type="RefSeq" id="WP_252854108.1">
    <property type="nucleotide sequence ID" value="NZ_JAMXLR010000064.1"/>
</dbReference>
<sequence>MNLMIVSRTALTFLVAAGIARSAASAQVVYTDAVVQSMTGTVNTVGPTATTSGATNWRIRGTNGGTDGASFSNEGSALQYDTNPIDASNPTLTTTISGLDASKTYEVFVFFWDDLASTPPPVLPANSPWDIAAKLSTDASYTQYDSSAGFVVTDNAGNIAGVDAAAAGYSVITFDDITGLNVLGQLTDDYTDAYDGNRAMFGALLPTQVSGLTTFAVDIQAGTNTAARSWYDGIGVREVVPEPSTFVMLCLGLAGVAVVRRRKQALNAQLVDFR</sequence>
<organism evidence="3 4">
    <name type="scientific">Aeoliella straminimaris</name>
    <dbReference type="NCBI Taxonomy" id="2954799"/>
    <lineage>
        <taxon>Bacteria</taxon>
        <taxon>Pseudomonadati</taxon>
        <taxon>Planctomycetota</taxon>
        <taxon>Planctomycetia</taxon>
        <taxon>Pirellulales</taxon>
        <taxon>Lacipirellulaceae</taxon>
        <taxon>Aeoliella</taxon>
    </lineage>
</organism>
<feature type="domain" description="Ice-binding protein C-terminal" evidence="2">
    <location>
        <begin position="240"/>
        <end position="262"/>
    </location>
</feature>
<feature type="signal peptide" evidence="1">
    <location>
        <begin position="1"/>
        <end position="26"/>
    </location>
</feature>
<evidence type="ECO:0000256" key="1">
    <source>
        <dbReference type="SAM" id="SignalP"/>
    </source>
</evidence>
<evidence type="ECO:0000259" key="2">
    <source>
        <dbReference type="Pfam" id="PF07589"/>
    </source>
</evidence>
<evidence type="ECO:0000313" key="4">
    <source>
        <dbReference type="Proteomes" id="UP001155241"/>
    </source>
</evidence>
<dbReference type="AlphaFoldDB" id="A0A9X2FBL0"/>
<feature type="chain" id="PRO_5040907563" evidence="1">
    <location>
        <begin position="27"/>
        <end position="274"/>
    </location>
</feature>
<keyword evidence="4" id="KW-1185">Reference proteome</keyword>
<dbReference type="NCBIfam" id="TIGR02595">
    <property type="entry name" value="PEP_CTERM"/>
    <property type="match status" value="1"/>
</dbReference>
<evidence type="ECO:0000313" key="3">
    <source>
        <dbReference type="EMBL" id="MCO6045992.1"/>
    </source>
</evidence>
<proteinExistence type="predicted"/>